<protein>
    <submittedName>
        <fullName evidence="2">Uncharacterized protein</fullName>
    </submittedName>
</protein>
<comment type="caution">
    <text evidence="2">The sequence shown here is derived from an EMBL/GenBank/DDBJ whole genome shotgun (WGS) entry which is preliminary data.</text>
</comment>
<feature type="region of interest" description="Disordered" evidence="1">
    <location>
        <begin position="31"/>
        <end position="55"/>
    </location>
</feature>
<keyword evidence="3" id="KW-1185">Reference proteome</keyword>
<organism evidence="2 3">
    <name type="scientific">Pleurodeles waltl</name>
    <name type="common">Iberian ribbed newt</name>
    <dbReference type="NCBI Taxonomy" id="8319"/>
    <lineage>
        <taxon>Eukaryota</taxon>
        <taxon>Metazoa</taxon>
        <taxon>Chordata</taxon>
        <taxon>Craniata</taxon>
        <taxon>Vertebrata</taxon>
        <taxon>Euteleostomi</taxon>
        <taxon>Amphibia</taxon>
        <taxon>Batrachia</taxon>
        <taxon>Caudata</taxon>
        <taxon>Salamandroidea</taxon>
        <taxon>Salamandridae</taxon>
        <taxon>Pleurodelinae</taxon>
        <taxon>Pleurodeles</taxon>
    </lineage>
</organism>
<dbReference type="Proteomes" id="UP001066276">
    <property type="component" value="Chromosome 5"/>
</dbReference>
<evidence type="ECO:0000313" key="3">
    <source>
        <dbReference type="Proteomes" id="UP001066276"/>
    </source>
</evidence>
<gene>
    <name evidence="2" type="ORF">NDU88_009990</name>
</gene>
<feature type="compositionally biased region" description="Low complexity" evidence="1">
    <location>
        <begin position="227"/>
        <end position="248"/>
    </location>
</feature>
<accession>A0AAV7RZ83</accession>
<reference evidence="2" key="1">
    <citation type="journal article" date="2022" name="bioRxiv">
        <title>Sequencing and chromosome-scale assembly of the giantPleurodeles waltlgenome.</title>
        <authorList>
            <person name="Brown T."/>
            <person name="Elewa A."/>
            <person name="Iarovenko S."/>
            <person name="Subramanian E."/>
            <person name="Araus A.J."/>
            <person name="Petzold A."/>
            <person name="Susuki M."/>
            <person name="Suzuki K.-i.T."/>
            <person name="Hayashi T."/>
            <person name="Toyoda A."/>
            <person name="Oliveira C."/>
            <person name="Osipova E."/>
            <person name="Leigh N.D."/>
            <person name="Simon A."/>
            <person name="Yun M.H."/>
        </authorList>
    </citation>
    <scope>NUCLEOTIDE SEQUENCE</scope>
    <source>
        <strain evidence="2">20211129_DDA</strain>
        <tissue evidence="2">Liver</tissue>
    </source>
</reference>
<feature type="compositionally biased region" description="Polar residues" evidence="1">
    <location>
        <begin position="31"/>
        <end position="40"/>
    </location>
</feature>
<evidence type="ECO:0000313" key="2">
    <source>
        <dbReference type="EMBL" id="KAJ1157275.1"/>
    </source>
</evidence>
<feature type="compositionally biased region" description="Low complexity" evidence="1">
    <location>
        <begin position="278"/>
        <end position="288"/>
    </location>
</feature>
<dbReference type="AlphaFoldDB" id="A0AAV7RZ83"/>
<dbReference type="EMBL" id="JANPWB010000009">
    <property type="protein sequence ID" value="KAJ1157275.1"/>
    <property type="molecule type" value="Genomic_DNA"/>
</dbReference>
<feature type="compositionally biased region" description="Polar residues" evidence="1">
    <location>
        <begin position="153"/>
        <end position="163"/>
    </location>
</feature>
<sequence length="309" mass="31683">MGNLQPTTPRWRLGIPSQHHRVLLTLGNLQRQPSLPSEHSGTGRVRLSTPRAPVSPHSAWYSLPHPLLLRSCFAVCSSGFSLVSSPEGARGSSPSLVPRHRVSAAPSVSRECSGERGGPAAATEQSSFSRQSGSAPEGSLGTAPPGARRRSHGSTPAVIQSTGLPCPVVLGNQGLNPHPTSRAGPPWCHAPVGEKPRAGRGPASPDGAAPHSSRVSTEVRGPQCMRSSESGTASTGSTSAVAPPAHAHSSGKRPPGALWCPATAAAAHHRVVPRLRAATQPGPPAQTASGSLCGVPGNTFARPTPGTRW</sequence>
<proteinExistence type="predicted"/>
<feature type="compositionally biased region" description="Polar residues" evidence="1">
    <location>
        <begin position="123"/>
        <end position="134"/>
    </location>
</feature>
<name>A0AAV7RZ83_PLEWA</name>
<evidence type="ECO:0000256" key="1">
    <source>
        <dbReference type="SAM" id="MobiDB-lite"/>
    </source>
</evidence>
<feature type="region of interest" description="Disordered" evidence="1">
    <location>
        <begin position="84"/>
        <end position="256"/>
    </location>
</feature>
<feature type="region of interest" description="Disordered" evidence="1">
    <location>
        <begin position="278"/>
        <end position="309"/>
    </location>
</feature>